<dbReference type="SMART" id="SM00327">
    <property type="entry name" value="VWA"/>
    <property type="match status" value="1"/>
</dbReference>
<dbReference type="KEGG" id="lcre:Pla8534_04390"/>
<evidence type="ECO:0000256" key="2">
    <source>
        <dbReference type="SAM" id="Phobius"/>
    </source>
</evidence>
<protein>
    <submittedName>
        <fullName evidence="4">von Willebrand factor</fullName>
    </submittedName>
</protein>
<dbReference type="InterPro" id="IPR002035">
    <property type="entry name" value="VWF_A"/>
</dbReference>
<accession>A0A518DLI9</accession>
<dbReference type="OrthoDB" id="9805121at2"/>
<keyword evidence="2" id="KW-0472">Membrane</keyword>
<sequence length="768" mass="82894">MTPSFPTPEDANGPTDQAEERAALITAYALGQLPPDEAVRLEQADDFSPEEAARIRRLANQVAAVEQAGGSRSPALRDKLEKQFAAPVTLPPRTGSGRRRVLIGAASLALLTAGLPLCWWSVAVLRQKAERAEVAVNAPEDIAFTGGTTVQLPGFSNESLTAEEPVRVQDNLDSAMAEVLRSKVKGSSLTGHSLVLDLYGSNGTPASGFNRPTSDTRYSGGTITGLGIEGRGRAEQYWYAAPPGIVNNNTRWALDNSDSMALDLGRDLEPRDNLQAPGGGEAGPGHEGYAPLVDNPFAPVWGGRAVSTFSIDVDTASYSNVRRMLRDGYWPPADAVRIEEMINYFHYDYRQPEQGPVTAQLDLAACPWAPGHQLLRVALKGKEVEQKERPPCNLVFLLDVSGSMNSADKLPLLQESMKLLTAQLDKGDRVAIVTYAGREALHLDTTFGDQQIAIRDAISALGAGGSTNGSAGITLAYQKARANFDKNRVNRVILATDGDLNVGVTDTAELKQLIAKEAASGVFLTVLGFGKGNLQDELLEQLADHGNGVYAYIDSVREGRKVLAEQATSTLVTIAKDVKLQLEFNPRRVGAYRLIGYANRMLQTADFANDKKDAGDLGAGHTVTAFYELIPPPLDDAPPEPETPLGEGEWKYQAPAGLQSRQTPAAQTDEWVTASLRYKEPQATESQRLEFVLRDPPVAFAKASVDFQFAAAVAAWGMQLRQSPYRGDFTLADVKKIAADVIKLEAGDRAEFLELLERSEQLRAGDGK</sequence>
<dbReference type="Pfam" id="PF00092">
    <property type="entry name" value="VWA"/>
    <property type="match status" value="1"/>
</dbReference>
<dbReference type="InterPro" id="IPR036465">
    <property type="entry name" value="vWFA_dom_sf"/>
</dbReference>
<dbReference type="RefSeq" id="WP_145048862.1">
    <property type="nucleotide sequence ID" value="NZ_CP036433.1"/>
</dbReference>
<feature type="region of interest" description="Disordered" evidence="1">
    <location>
        <begin position="269"/>
        <end position="289"/>
    </location>
</feature>
<dbReference type="CDD" id="cd01465">
    <property type="entry name" value="vWA_subgroup"/>
    <property type="match status" value="1"/>
</dbReference>
<dbReference type="Proteomes" id="UP000317648">
    <property type="component" value="Chromosome"/>
</dbReference>
<dbReference type="PANTHER" id="PTHR10579">
    <property type="entry name" value="CALCIUM-ACTIVATED CHLORIDE CHANNEL REGULATOR"/>
    <property type="match status" value="1"/>
</dbReference>
<feature type="transmembrane region" description="Helical" evidence="2">
    <location>
        <begin position="101"/>
        <end position="122"/>
    </location>
</feature>
<dbReference type="AlphaFoldDB" id="A0A518DLI9"/>
<evidence type="ECO:0000256" key="1">
    <source>
        <dbReference type="SAM" id="MobiDB-lite"/>
    </source>
</evidence>
<dbReference type="EMBL" id="CP036433">
    <property type="protein sequence ID" value="QDU92691.1"/>
    <property type="molecule type" value="Genomic_DNA"/>
</dbReference>
<keyword evidence="2" id="KW-0812">Transmembrane</keyword>
<dbReference type="Pfam" id="PF12450">
    <property type="entry name" value="vWF_A"/>
    <property type="match status" value="1"/>
</dbReference>
<feature type="domain" description="VWFA" evidence="3">
    <location>
        <begin position="393"/>
        <end position="571"/>
    </location>
</feature>
<reference evidence="4 5" key="1">
    <citation type="submission" date="2019-02" db="EMBL/GenBank/DDBJ databases">
        <title>Deep-cultivation of Planctomycetes and their phenomic and genomic characterization uncovers novel biology.</title>
        <authorList>
            <person name="Wiegand S."/>
            <person name="Jogler M."/>
            <person name="Boedeker C."/>
            <person name="Pinto D."/>
            <person name="Vollmers J."/>
            <person name="Rivas-Marin E."/>
            <person name="Kohn T."/>
            <person name="Peeters S.H."/>
            <person name="Heuer A."/>
            <person name="Rast P."/>
            <person name="Oberbeckmann S."/>
            <person name="Bunk B."/>
            <person name="Jeske O."/>
            <person name="Meyerdierks A."/>
            <person name="Storesund J.E."/>
            <person name="Kallscheuer N."/>
            <person name="Luecker S."/>
            <person name="Lage O.M."/>
            <person name="Pohl T."/>
            <person name="Merkel B.J."/>
            <person name="Hornburger P."/>
            <person name="Mueller R.-W."/>
            <person name="Bruemmer F."/>
            <person name="Labrenz M."/>
            <person name="Spormann A.M."/>
            <person name="Op den Camp H."/>
            <person name="Overmann J."/>
            <person name="Amann R."/>
            <person name="Jetten M.S.M."/>
            <person name="Mascher T."/>
            <person name="Medema M.H."/>
            <person name="Devos D.P."/>
            <person name="Kaster A.-K."/>
            <person name="Ovreas L."/>
            <person name="Rohde M."/>
            <person name="Galperin M.Y."/>
            <person name="Jogler C."/>
        </authorList>
    </citation>
    <scope>NUCLEOTIDE SEQUENCE [LARGE SCALE GENOMIC DNA]</scope>
    <source>
        <strain evidence="4 5">Pla85_3_4</strain>
    </source>
</reference>
<evidence type="ECO:0000313" key="4">
    <source>
        <dbReference type="EMBL" id="QDU92691.1"/>
    </source>
</evidence>
<organism evidence="4 5">
    <name type="scientific">Lignipirellula cremea</name>
    <dbReference type="NCBI Taxonomy" id="2528010"/>
    <lineage>
        <taxon>Bacteria</taxon>
        <taxon>Pseudomonadati</taxon>
        <taxon>Planctomycetota</taxon>
        <taxon>Planctomycetia</taxon>
        <taxon>Pirellulales</taxon>
        <taxon>Pirellulaceae</taxon>
        <taxon>Lignipirellula</taxon>
    </lineage>
</organism>
<feature type="compositionally biased region" description="Gly residues" evidence="1">
    <location>
        <begin position="277"/>
        <end position="286"/>
    </location>
</feature>
<gene>
    <name evidence="4" type="ORF">Pla8534_04390</name>
</gene>
<dbReference type="Pfam" id="PF12034">
    <property type="entry name" value="YfbK_C"/>
    <property type="match status" value="1"/>
</dbReference>
<dbReference type="InterPro" id="IPR021908">
    <property type="entry name" value="YfbK_C"/>
</dbReference>
<keyword evidence="2" id="KW-1133">Transmembrane helix</keyword>
<dbReference type="SUPFAM" id="SSF53300">
    <property type="entry name" value="vWA-like"/>
    <property type="match status" value="1"/>
</dbReference>
<name>A0A518DLI9_9BACT</name>
<dbReference type="PROSITE" id="PS50234">
    <property type="entry name" value="VWFA"/>
    <property type="match status" value="1"/>
</dbReference>
<dbReference type="PANTHER" id="PTHR10579:SF43">
    <property type="entry name" value="ZINC FINGER (C3HC4-TYPE RING FINGER) FAMILY PROTEIN"/>
    <property type="match status" value="1"/>
</dbReference>
<dbReference type="InterPro" id="IPR022156">
    <property type="entry name" value="Uncharacterised_YfbK_N"/>
</dbReference>
<evidence type="ECO:0000313" key="5">
    <source>
        <dbReference type="Proteomes" id="UP000317648"/>
    </source>
</evidence>
<evidence type="ECO:0000259" key="3">
    <source>
        <dbReference type="PROSITE" id="PS50234"/>
    </source>
</evidence>
<keyword evidence="5" id="KW-1185">Reference proteome</keyword>
<dbReference type="InterPro" id="IPR051266">
    <property type="entry name" value="CLCR"/>
</dbReference>
<proteinExistence type="predicted"/>
<feature type="region of interest" description="Disordered" evidence="1">
    <location>
        <begin position="1"/>
        <end position="20"/>
    </location>
</feature>
<dbReference type="Gene3D" id="3.40.50.410">
    <property type="entry name" value="von Willebrand factor, type A domain"/>
    <property type="match status" value="1"/>
</dbReference>